<evidence type="ECO:0000313" key="4">
    <source>
        <dbReference type="EMBL" id="QEC46273.1"/>
    </source>
</evidence>
<sequence length="360" mass="36207">MVDDLMWLAAEHLGEDVERLERDSTTIGRGRAAAGLIAGGLEPGEVGAAVARTGARIVHAHNLLPGLGWRALAAGRAAGARVVLHLHNYRLVCAVGTCVDPGGADCTRCHGRDTLPGVRLGCRGSAAEAVAYGAALALWQRRTVAQADVIVVPSTAARDRLAGLGAPAAVRGAVVLGHVVRRHAERSSAAAGTGAVVVSRLAPEKGVEVAIDACRAAGLPLTICGDGPMRPELEARAAGGDVTFTGRIGDEELARVRAHARVALVPSRAAETFGLAALEAMAAGLPVAASRAGALAELEGDVELVAPGDVSGLADAARRLAADPGAGARALAAAGRRAAPEVVAPRLAEVYAAAGRGRAG</sequence>
<evidence type="ECO:0000313" key="5">
    <source>
        <dbReference type="Proteomes" id="UP000321805"/>
    </source>
</evidence>
<name>A0A5B8TZX1_9ACTN</name>
<dbReference type="SUPFAM" id="SSF53756">
    <property type="entry name" value="UDP-Glycosyltransferase/glycogen phosphorylase"/>
    <property type="match status" value="1"/>
</dbReference>
<evidence type="ECO:0000256" key="2">
    <source>
        <dbReference type="ARBA" id="ARBA00022679"/>
    </source>
</evidence>
<keyword evidence="5" id="KW-1185">Reference proteome</keyword>
<dbReference type="Pfam" id="PF13692">
    <property type="entry name" value="Glyco_trans_1_4"/>
    <property type="match status" value="1"/>
</dbReference>
<dbReference type="Proteomes" id="UP000321805">
    <property type="component" value="Chromosome"/>
</dbReference>
<feature type="domain" description="Glycosyltransferase subfamily 4-like N-terminal" evidence="3">
    <location>
        <begin position="43"/>
        <end position="169"/>
    </location>
</feature>
<organism evidence="4 5">
    <name type="scientific">Baekduia soli</name>
    <dbReference type="NCBI Taxonomy" id="496014"/>
    <lineage>
        <taxon>Bacteria</taxon>
        <taxon>Bacillati</taxon>
        <taxon>Actinomycetota</taxon>
        <taxon>Thermoleophilia</taxon>
        <taxon>Solirubrobacterales</taxon>
        <taxon>Baekduiaceae</taxon>
        <taxon>Baekduia</taxon>
    </lineage>
</organism>
<dbReference type="AlphaFoldDB" id="A0A5B8TZX1"/>
<protein>
    <submittedName>
        <fullName evidence="4">Glycosyltransferase family 1 protein</fullName>
    </submittedName>
</protein>
<dbReference type="GO" id="GO:1901137">
    <property type="term" value="P:carbohydrate derivative biosynthetic process"/>
    <property type="evidence" value="ECO:0007669"/>
    <property type="project" value="UniProtKB-ARBA"/>
</dbReference>
<keyword evidence="2 4" id="KW-0808">Transferase</keyword>
<dbReference type="PANTHER" id="PTHR45947">
    <property type="entry name" value="SULFOQUINOVOSYL TRANSFERASE SQD2"/>
    <property type="match status" value="1"/>
</dbReference>
<dbReference type="InterPro" id="IPR050194">
    <property type="entry name" value="Glycosyltransferase_grp1"/>
</dbReference>
<reference evidence="4 5" key="1">
    <citation type="journal article" date="2018" name="J. Microbiol.">
        <title>Baekduia soli gen. nov., sp. nov., a novel bacterium isolated from the soil of Baekdu Mountain and proposal of a novel family name, Baekduiaceae fam. nov.</title>
        <authorList>
            <person name="An D.S."/>
            <person name="Siddiqi M.Z."/>
            <person name="Kim K.H."/>
            <person name="Yu H.S."/>
            <person name="Im W.T."/>
        </authorList>
    </citation>
    <scope>NUCLEOTIDE SEQUENCE [LARGE SCALE GENOMIC DNA]</scope>
    <source>
        <strain evidence="4 5">BR7-21</strain>
    </source>
</reference>
<evidence type="ECO:0000256" key="1">
    <source>
        <dbReference type="ARBA" id="ARBA00022676"/>
    </source>
</evidence>
<keyword evidence="1" id="KW-0328">Glycosyltransferase</keyword>
<proteinExistence type="predicted"/>
<dbReference type="OrthoDB" id="9787111at2"/>
<dbReference type="GO" id="GO:0016757">
    <property type="term" value="F:glycosyltransferase activity"/>
    <property type="evidence" value="ECO:0007669"/>
    <property type="project" value="UniProtKB-KW"/>
</dbReference>
<dbReference type="EMBL" id="CP042430">
    <property type="protein sequence ID" value="QEC46273.1"/>
    <property type="molecule type" value="Genomic_DNA"/>
</dbReference>
<accession>A0A5B8TZX1</accession>
<dbReference type="InterPro" id="IPR028098">
    <property type="entry name" value="Glyco_trans_4-like_N"/>
</dbReference>
<evidence type="ECO:0000259" key="3">
    <source>
        <dbReference type="Pfam" id="PF13579"/>
    </source>
</evidence>
<gene>
    <name evidence="4" type="ORF">FSW04_00895</name>
</gene>
<dbReference type="Pfam" id="PF13579">
    <property type="entry name" value="Glyco_trans_4_4"/>
    <property type="match status" value="1"/>
</dbReference>
<dbReference type="PANTHER" id="PTHR45947:SF13">
    <property type="entry name" value="TRANSFERASE"/>
    <property type="match status" value="1"/>
</dbReference>
<dbReference type="Gene3D" id="3.40.50.2000">
    <property type="entry name" value="Glycogen Phosphorylase B"/>
    <property type="match status" value="2"/>
</dbReference>
<dbReference type="KEGG" id="bsol:FSW04_00895"/>